<evidence type="ECO:0000256" key="8">
    <source>
        <dbReference type="ARBA" id="ARBA00023212"/>
    </source>
</evidence>
<dbReference type="InterPro" id="IPR042815">
    <property type="entry name" value="DRC10"/>
</dbReference>
<evidence type="ECO:0000256" key="6">
    <source>
        <dbReference type="ARBA" id="ARBA00022846"/>
    </source>
</evidence>
<evidence type="ECO:0000256" key="11">
    <source>
        <dbReference type="SAM" id="MobiDB-lite"/>
    </source>
</evidence>
<evidence type="ECO:0000256" key="9">
    <source>
        <dbReference type="ARBA" id="ARBA00023273"/>
    </source>
</evidence>
<keyword evidence="8" id="KW-0206">Cytoskeleton</keyword>
<keyword evidence="5" id="KW-0963">Cytoplasm</keyword>
<accession>A0A482V8X3</accession>
<evidence type="ECO:0000313" key="13">
    <source>
        <dbReference type="Proteomes" id="UP000292052"/>
    </source>
</evidence>
<evidence type="ECO:0000256" key="7">
    <source>
        <dbReference type="ARBA" id="ARBA00023069"/>
    </source>
</evidence>
<organism evidence="12 13">
    <name type="scientific">Asbolus verrucosus</name>
    <name type="common">Desert ironclad beetle</name>
    <dbReference type="NCBI Taxonomy" id="1661398"/>
    <lineage>
        <taxon>Eukaryota</taxon>
        <taxon>Metazoa</taxon>
        <taxon>Ecdysozoa</taxon>
        <taxon>Arthropoda</taxon>
        <taxon>Hexapoda</taxon>
        <taxon>Insecta</taxon>
        <taxon>Pterygota</taxon>
        <taxon>Neoptera</taxon>
        <taxon>Endopterygota</taxon>
        <taxon>Coleoptera</taxon>
        <taxon>Polyphaga</taxon>
        <taxon>Cucujiformia</taxon>
        <taxon>Tenebrionidae</taxon>
        <taxon>Pimeliinae</taxon>
        <taxon>Asbolus</taxon>
    </lineage>
</organism>
<reference evidence="12 13" key="1">
    <citation type="submission" date="2017-03" db="EMBL/GenBank/DDBJ databases">
        <title>Genome of the blue death feigning beetle - Asbolus verrucosus.</title>
        <authorList>
            <person name="Rider S.D."/>
        </authorList>
    </citation>
    <scope>NUCLEOTIDE SEQUENCE [LARGE SCALE GENOMIC DNA]</scope>
    <source>
        <strain evidence="12">Butters</strain>
        <tissue evidence="12">Head and leg muscle</tissue>
    </source>
</reference>
<feature type="compositionally biased region" description="Basic residues" evidence="11">
    <location>
        <begin position="413"/>
        <end position="425"/>
    </location>
</feature>
<comment type="function">
    <text evidence="1">Component of the nexin-dynein regulatory complex (N-DRC), a key regulator of ciliary/flagellar motility which maintains the alignment and integrity of the distal axoneme and regulates microtubule sliding in motile axonemes.</text>
</comment>
<name>A0A482V8X3_ASBVE</name>
<evidence type="ECO:0000313" key="12">
    <source>
        <dbReference type="EMBL" id="RZB39596.1"/>
    </source>
</evidence>
<dbReference type="STRING" id="1661398.A0A482V8X3"/>
<feature type="coiled-coil region" evidence="10">
    <location>
        <begin position="214"/>
        <end position="266"/>
    </location>
</feature>
<dbReference type="PROSITE" id="PS50096">
    <property type="entry name" value="IQ"/>
    <property type="match status" value="1"/>
</dbReference>
<dbReference type="OrthoDB" id="536093at2759"/>
<dbReference type="AlphaFoldDB" id="A0A482V8X3"/>
<proteinExistence type="inferred from homology"/>
<comment type="similarity">
    <text evidence="3">Belongs to the DRC10 family.</text>
</comment>
<feature type="region of interest" description="Disordered" evidence="11">
    <location>
        <begin position="413"/>
        <end position="457"/>
    </location>
</feature>
<keyword evidence="7" id="KW-0969">Cilium</keyword>
<keyword evidence="6" id="KW-0282">Flagellum</keyword>
<evidence type="ECO:0000256" key="10">
    <source>
        <dbReference type="SAM" id="Coils"/>
    </source>
</evidence>
<evidence type="ECO:0000256" key="3">
    <source>
        <dbReference type="ARBA" id="ARBA00009071"/>
    </source>
</evidence>
<keyword evidence="9" id="KW-0966">Cell projection</keyword>
<keyword evidence="10" id="KW-0175">Coiled coil</keyword>
<comment type="subcellular location">
    <subcellularLocation>
        <location evidence="2">Cytoplasm</location>
        <location evidence="2">Cytoskeleton</location>
        <location evidence="2">Flagellum axoneme</location>
    </subcellularLocation>
</comment>
<dbReference type="PANTHER" id="PTHR31598:SF1">
    <property type="entry name" value="DYNEIN REGULATORY COMPLEX PROTEIN 10"/>
    <property type="match status" value="1"/>
</dbReference>
<protein>
    <recommendedName>
        <fullName evidence="4">Dynein regulatory complex protein 10</fullName>
    </recommendedName>
</protein>
<keyword evidence="13" id="KW-1185">Reference proteome</keyword>
<evidence type="ECO:0000256" key="2">
    <source>
        <dbReference type="ARBA" id="ARBA00004611"/>
    </source>
</evidence>
<evidence type="ECO:0000256" key="1">
    <source>
        <dbReference type="ARBA" id="ARBA00003029"/>
    </source>
</evidence>
<evidence type="ECO:0000256" key="5">
    <source>
        <dbReference type="ARBA" id="ARBA00022490"/>
    </source>
</evidence>
<dbReference type="EMBL" id="QDEB01127025">
    <property type="protein sequence ID" value="RZB39596.1"/>
    <property type="molecule type" value="Genomic_DNA"/>
</dbReference>
<sequence length="487" mass="57217">MKEKLESSSYKQNEENVRNVTSNEFKLQSDRIRKVLDEAIYKLNVLVSIQQQHLLFKNDFLQKVLPTLLQNDGEILRKYLSKSEADFIILLYQENYFSKQSVEDRSDLMLISNMLDRINMFERSRGSSSMKKEKSFLGADNYEMHVAYAVDIIFKSKPLVEYMQTVKEKHVDSLVTNFIEAMLKLREIADDRLRISASEEIKRENDLKTAYRSSMMLSDNIQELEAQLEKQRQELGKEYDRKQAILEDLDEKIVALKDKAKQDINQIIYDSEILMMKDYNKSTEVQQELAEEAKDTTHQYDVLLEDHLAKEKTLRAKRFKVETQLASWVAKYDQDLGDKQAEFEALEKTYNTEKEDFELLQEKFDEQEEEYVVLMAEKEAEEMRIKEEKAWIFLQNRSARRIQRYWRAYRARKLAKKKGRKGKKKGSAEKGHKDKKSPKGKQEEATTLRGGPDPNALIESKFNTELLADIQQQDAFAKKDVVVDLVE</sequence>
<dbReference type="Proteomes" id="UP000292052">
    <property type="component" value="Unassembled WGS sequence"/>
</dbReference>
<feature type="coiled-coil region" evidence="10">
    <location>
        <begin position="329"/>
        <end position="384"/>
    </location>
</feature>
<evidence type="ECO:0000256" key="4">
    <source>
        <dbReference type="ARBA" id="ARBA00021752"/>
    </source>
</evidence>
<comment type="caution">
    <text evidence="12">The sequence shown here is derived from an EMBL/GenBank/DDBJ whole genome shotgun (WGS) entry which is preliminary data.</text>
</comment>
<gene>
    <name evidence="12" type="ORF">BDFB_001230</name>
</gene>
<dbReference type="PANTHER" id="PTHR31598">
    <property type="entry name" value="IQ DOMAIN-CONTAINING PROTEIN D"/>
    <property type="match status" value="1"/>
</dbReference>